<dbReference type="SUPFAM" id="SSF56784">
    <property type="entry name" value="HAD-like"/>
    <property type="match status" value="1"/>
</dbReference>
<dbReference type="PANTHER" id="PTHR46470:SF2">
    <property type="entry name" value="GLYCERALDEHYDE 3-PHOSPHATE PHOSPHATASE"/>
    <property type="match status" value="1"/>
</dbReference>
<dbReference type="GO" id="GO:0046872">
    <property type="term" value="F:metal ion binding"/>
    <property type="evidence" value="ECO:0007669"/>
    <property type="project" value="UniProtKB-KW"/>
</dbReference>
<dbReference type="InterPro" id="IPR041492">
    <property type="entry name" value="HAD_2"/>
</dbReference>
<dbReference type="RefSeq" id="WP_184245754.1">
    <property type="nucleotide sequence ID" value="NZ_BAAACU010000058.1"/>
</dbReference>
<keyword evidence="3 5" id="KW-0378">Hydrolase</keyword>
<evidence type="ECO:0000256" key="3">
    <source>
        <dbReference type="ARBA" id="ARBA00022801"/>
    </source>
</evidence>
<dbReference type="AlphaFoldDB" id="A0A841RLH7"/>
<protein>
    <submittedName>
        <fullName evidence="5">Putative hydrolase of the HAD superfamily</fullName>
    </submittedName>
</protein>
<reference evidence="5 6" key="1">
    <citation type="submission" date="2020-08" db="EMBL/GenBank/DDBJ databases">
        <title>Genomic Encyclopedia of Type Strains, Phase IV (KMG-IV): sequencing the most valuable type-strain genomes for metagenomic binning, comparative biology and taxonomic classification.</title>
        <authorList>
            <person name="Goeker M."/>
        </authorList>
    </citation>
    <scope>NUCLEOTIDE SEQUENCE [LARGE SCALE GENOMIC DNA]</scope>
    <source>
        <strain evidence="5 6">DSM 11805</strain>
    </source>
</reference>
<dbReference type="NCBIfam" id="TIGR01549">
    <property type="entry name" value="HAD-SF-IA-v1"/>
    <property type="match status" value="1"/>
</dbReference>
<name>A0A841RLH7_9BACI</name>
<evidence type="ECO:0000256" key="4">
    <source>
        <dbReference type="ARBA" id="ARBA00022842"/>
    </source>
</evidence>
<dbReference type="EMBL" id="JACHON010000003">
    <property type="protein sequence ID" value="MBB6512473.1"/>
    <property type="molecule type" value="Genomic_DNA"/>
</dbReference>
<keyword evidence="2" id="KW-0479">Metal-binding</keyword>
<organism evidence="5 6">
    <name type="scientific">Gracilibacillus halotolerans</name>
    <dbReference type="NCBI Taxonomy" id="74386"/>
    <lineage>
        <taxon>Bacteria</taxon>
        <taxon>Bacillati</taxon>
        <taxon>Bacillota</taxon>
        <taxon>Bacilli</taxon>
        <taxon>Bacillales</taxon>
        <taxon>Bacillaceae</taxon>
        <taxon>Gracilibacillus</taxon>
    </lineage>
</organism>
<sequence>MQTIVFDLDDTLYNQLDPFRIATNKILPVTFTDQEMEEFYLVSRKYSDEVFEAQMKGEITALELQTYRIMMACKDFGCPIDQETAHKFQNEYVFQQRQIKPFQEVEILLSQLKNAGKQLAILTNGEYYHQLMKIQQLKLHRWIPEENFFISGALGVSKPDTQVFDIVEEKLKAKKDTMVYIGDSFQNDVIGAKQSGWKVIWFNHRRHPQPTTSISPDAIIEHPEELLEYFSSKEKSANR</sequence>
<dbReference type="InterPro" id="IPR036412">
    <property type="entry name" value="HAD-like_sf"/>
</dbReference>
<gene>
    <name evidence="5" type="ORF">GGQ92_001256</name>
</gene>
<evidence type="ECO:0000256" key="1">
    <source>
        <dbReference type="ARBA" id="ARBA00001946"/>
    </source>
</evidence>
<evidence type="ECO:0000313" key="5">
    <source>
        <dbReference type="EMBL" id="MBB6512473.1"/>
    </source>
</evidence>
<dbReference type="Pfam" id="PF13419">
    <property type="entry name" value="HAD_2"/>
    <property type="match status" value="1"/>
</dbReference>
<dbReference type="GO" id="GO:0044281">
    <property type="term" value="P:small molecule metabolic process"/>
    <property type="evidence" value="ECO:0007669"/>
    <property type="project" value="UniProtKB-ARBA"/>
</dbReference>
<evidence type="ECO:0000256" key="2">
    <source>
        <dbReference type="ARBA" id="ARBA00022723"/>
    </source>
</evidence>
<dbReference type="SFLD" id="SFLDS00003">
    <property type="entry name" value="Haloacid_Dehalogenase"/>
    <property type="match status" value="1"/>
</dbReference>
<comment type="caution">
    <text evidence="5">The sequence shown here is derived from an EMBL/GenBank/DDBJ whole genome shotgun (WGS) entry which is preliminary data.</text>
</comment>
<dbReference type="GO" id="GO:0016791">
    <property type="term" value="F:phosphatase activity"/>
    <property type="evidence" value="ECO:0007669"/>
    <property type="project" value="TreeGrafter"/>
</dbReference>
<proteinExistence type="predicted"/>
<evidence type="ECO:0000313" key="6">
    <source>
        <dbReference type="Proteomes" id="UP000572212"/>
    </source>
</evidence>
<accession>A0A841RLH7</accession>
<dbReference type="InterPro" id="IPR006439">
    <property type="entry name" value="HAD-SF_hydro_IA"/>
</dbReference>
<dbReference type="Proteomes" id="UP000572212">
    <property type="component" value="Unassembled WGS sequence"/>
</dbReference>
<dbReference type="Gene3D" id="1.20.120.710">
    <property type="entry name" value="Haloacid dehalogenase hydrolase-like domain"/>
    <property type="match status" value="1"/>
</dbReference>
<dbReference type="InterPro" id="IPR051400">
    <property type="entry name" value="HAD-like_hydrolase"/>
</dbReference>
<dbReference type="PRINTS" id="PR00413">
    <property type="entry name" value="HADHALOGNASE"/>
</dbReference>
<keyword evidence="6" id="KW-1185">Reference proteome</keyword>
<dbReference type="PANTHER" id="PTHR46470">
    <property type="entry name" value="N-ACYLNEURAMINATE-9-PHOSPHATASE"/>
    <property type="match status" value="1"/>
</dbReference>
<comment type="cofactor">
    <cofactor evidence="1">
        <name>Mg(2+)</name>
        <dbReference type="ChEBI" id="CHEBI:18420"/>
    </cofactor>
</comment>
<keyword evidence="4" id="KW-0460">Magnesium</keyword>
<dbReference type="InterPro" id="IPR023214">
    <property type="entry name" value="HAD_sf"/>
</dbReference>
<dbReference type="SFLD" id="SFLDG01129">
    <property type="entry name" value="C1.5:_HAD__Beta-PGM__Phosphata"/>
    <property type="match status" value="1"/>
</dbReference>
<dbReference type="Gene3D" id="3.40.50.1000">
    <property type="entry name" value="HAD superfamily/HAD-like"/>
    <property type="match status" value="1"/>
</dbReference>